<evidence type="ECO:0000313" key="4">
    <source>
        <dbReference type="Proteomes" id="UP000218231"/>
    </source>
</evidence>
<keyword evidence="4" id="KW-1185">Reference proteome</keyword>
<sequence>MDIPSTSSYDQPASMPHSISRISPSRNDQRKTDTTISTLNLIICRLIILFSTISLANGRAHCIKTESGLHIAGSNYRRIKHLSHAQCASECRDDDSCLAYEWIEPKSLCFLKSRSLSGDIESKEGSHVGFCYDDEDEVRDRFRDHVIMGPILSKAEDIDGEHCKKFCSRTPEASFYSWSPKEIDTNEVEDQLQRLIRSKNTEEGEYDEEEITVLGKPENPLEFENLAILGTCTCMSVLNGMTLQYDSFSGFIPPRQHQRSKFLRV</sequence>
<evidence type="ECO:0000313" key="3">
    <source>
        <dbReference type="EMBL" id="PAV61675.1"/>
    </source>
</evidence>
<dbReference type="Proteomes" id="UP000218231">
    <property type="component" value="Unassembled WGS sequence"/>
</dbReference>
<name>A0A2A2JJ18_9BILA</name>
<reference evidence="3 4" key="1">
    <citation type="journal article" date="2017" name="Curr. Biol.">
        <title>Genome architecture and evolution of a unichromosomal asexual nematode.</title>
        <authorList>
            <person name="Fradin H."/>
            <person name="Zegar C."/>
            <person name="Gutwein M."/>
            <person name="Lucas J."/>
            <person name="Kovtun M."/>
            <person name="Corcoran D."/>
            <person name="Baugh L.R."/>
            <person name="Kiontke K."/>
            <person name="Gunsalus K."/>
            <person name="Fitch D.H."/>
            <person name="Piano F."/>
        </authorList>
    </citation>
    <scope>NUCLEOTIDE SEQUENCE [LARGE SCALE GENOMIC DNA]</scope>
    <source>
        <strain evidence="3">PF1309</strain>
    </source>
</reference>
<dbReference type="PROSITE" id="PS50948">
    <property type="entry name" value="PAN"/>
    <property type="match status" value="1"/>
</dbReference>
<feature type="domain" description="Apple" evidence="2">
    <location>
        <begin position="62"/>
        <end position="135"/>
    </location>
</feature>
<dbReference type="OrthoDB" id="5782698at2759"/>
<dbReference type="EMBL" id="LIAE01010402">
    <property type="protein sequence ID" value="PAV61675.1"/>
    <property type="molecule type" value="Genomic_DNA"/>
</dbReference>
<gene>
    <name evidence="3" type="ORF">WR25_04317</name>
</gene>
<dbReference type="AlphaFoldDB" id="A0A2A2JJ18"/>
<evidence type="ECO:0000256" key="1">
    <source>
        <dbReference type="SAM" id="MobiDB-lite"/>
    </source>
</evidence>
<dbReference type="Pfam" id="PF00024">
    <property type="entry name" value="PAN_1"/>
    <property type="match status" value="1"/>
</dbReference>
<feature type="compositionally biased region" description="Polar residues" evidence="1">
    <location>
        <begin position="1"/>
        <end position="11"/>
    </location>
</feature>
<feature type="region of interest" description="Disordered" evidence="1">
    <location>
        <begin position="1"/>
        <end position="31"/>
    </location>
</feature>
<dbReference type="Gene3D" id="3.50.4.10">
    <property type="entry name" value="Hepatocyte Growth Factor"/>
    <property type="match status" value="1"/>
</dbReference>
<evidence type="ECO:0000259" key="2">
    <source>
        <dbReference type="PROSITE" id="PS50948"/>
    </source>
</evidence>
<proteinExistence type="predicted"/>
<organism evidence="3 4">
    <name type="scientific">Diploscapter pachys</name>
    <dbReference type="NCBI Taxonomy" id="2018661"/>
    <lineage>
        <taxon>Eukaryota</taxon>
        <taxon>Metazoa</taxon>
        <taxon>Ecdysozoa</taxon>
        <taxon>Nematoda</taxon>
        <taxon>Chromadorea</taxon>
        <taxon>Rhabditida</taxon>
        <taxon>Rhabditina</taxon>
        <taxon>Rhabditomorpha</taxon>
        <taxon>Rhabditoidea</taxon>
        <taxon>Rhabditidae</taxon>
        <taxon>Diploscapter</taxon>
    </lineage>
</organism>
<protein>
    <recommendedName>
        <fullName evidence="2">Apple domain-containing protein</fullName>
    </recommendedName>
</protein>
<comment type="caution">
    <text evidence="3">The sequence shown here is derived from an EMBL/GenBank/DDBJ whole genome shotgun (WGS) entry which is preliminary data.</text>
</comment>
<accession>A0A2A2JJ18</accession>
<dbReference type="InterPro" id="IPR003609">
    <property type="entry name" value="Pan_app"/>
</dbReference>